<evidence type="ECO:0000256" key="3">
    <source>
        <dbReference type="ARBA" id="ARBA00007577"/>
    </source>
</evidence>
<evidence type="ECO:0000256" key="5">
    <source>
        <dbReference type="ARBA" id="ARBA00022692"/>
    </source>
</evidence>
<evidence type="ECO:0000256" key="4">
    <source>
        <dbReference type="ARBA" id="ARBA00022448"/>
    </source>
</evidence>
<dbReference type="InterPro" id="IPR039421">
    <property type="entry name" value="Type_1_exporter"/>
</dbReference>
<evidence type="ECO:0000256" key="6">
    <source>
        <dbReference type="ARBA" id="ARBA00022737"/>
    </source>
</evidence>
<feature type="region of interest" description="Disordered" evidence="12">
    <location>
        <begin position="13"/>
        <end position="58"/>
    </location>
</feature>
<comment type="caution">
    <text evidence="16">The sequence shown here is derived from an EMBL/GenBank/DDBJ whole genome shotgun (WGS) entry which is preliminary data.</text>
</comment>
<dbReference type="SUPFAM" id="SSF52540">
    <property type="entry name" value="P-loop containing nucleoside triphosphate hydrolases"/>
    <property type="match status" value="2"/>
</dbReference>
<feature type="transmembrane region" description="Helical" evidence="13">
    <location>
        <begin position="728"/>
        <end position="756"/>
    </location>
</feature>
<dbReference type="GO" id="GO:0012505">
    <property type="term" value="C:endomembrane system"/>
    <property type="evidence" value="ECO:0007669"/>
    <property type="project" value="UniProtKB-SubCell"/>
</dbReference>
<dbReference type="EMBL" id="JAGPUO010000006">
    <property type="protein sequence ID" value="KAG5661892.1"/>
    <property type="molecule type" value="Genomic_DNA"/>
</dbReference>
<dbReference type="GO" id="GO:0090374">
    <property type="term" value="P:oligopeptide export from mitochondrion"/>
    <property type="evidence" value="ECO:0007669"/>
    <property type="project" value="TreeGrafter"/>
</dbReference>
<dbReference type="PROSITE" id="PS00211">
    <property type="entry name" value="ABC_TRANSPORTER_1"/>
    <property type="match status" value="2"/>
</dbReference>
<feature type="transmembrane region" description="Helical" evidence="13">
    <location>
        <begin position="227"/>
        <end position="250"/>
    </location>
</feature>
<keyword evidence="10 13" id="KW-0472">Membrane</keyword>
<dbReference type="GO" id="GO:0015421">
    <property type="term" value="F:ABC-type oligopeptide transporter activity"/>
    <property type="evidence" value="ECO:0007669"/>
    <property type="project" value="TreeGrafter"/>
</dbReference>
<dbReference type="FunFam" id="1.20.1560.10:FF:000057">
    <property type="entry name" value="ABC multidrug transporter SitT"/>
    <property type="match status" value="2"/>
</dbReference>
<evidence type="ECO:0000259" key="14">
    <source>
        <dbReference type="PROSITE" id="PS50893"/>
    </source>
</evidence>
<dbReference type="CDD" id="cd03249">
    <property type="entry name" value="ABC_MTABC3_MDL1_MDL2"/>
    <property type="match status" value="2"/>
</dbReference>
<evidence type="ECO:0000256" key="7">
    <source>
        <dbReference type="ARBA" id="ARBA00022741"/>
    </source>
</evidence>
<proteinExistence type="inferred from homology"/>
<dbReference type="Gene3D" id="1.20.1560.10">
    <property type="entry name" value="ABC transporter type 1, transmembrane domain"/>
    <property type="match status" value="1"/>
</dbReference>
<dbReference type="InterPro" id="IPR017871">
    <property type="entry name" value="ABC_transporter-like_CS"/>
</dbReference>
<dbReference type="CDD" id="cd18577">
    <property type="entry name" value="ABC_6TM_Pgp_ABCB1_D1_like"/>
    <property type="match status" value="1"/>
</dbReference>
<feature type="transmembrane region" description="Helical" evidence="13">
    <location>
        <begin position="124"/>
        <end position="145"/>
    </location>
</feature>
<feature type="transmembrane region" description="Helical" evidence="13">
    <location>
        <begin position="308"/>
        <end position="325"/>
    </location>
</feature>
<keyword evidence="11" id="KW-0325">Glycoprotein</keyword>
<feature type="transmembrane region" description="Helical" evidence="13">
    <location>
        <begin position="954"/>
        <end position="978"/>
    </location>
</feature>
<keyword evidence="8" id="KW-0067">ATP-binding</keyword>
<dbReference type="GO" id="GO:0005743">
    <property type="term" value="C:mitochondrial inner membrane"/>
    <property type="evidence" value="ECO:0007669"/>
    <property type="project" value="TreeGrafter"/>
</dbReference>
<dbReference type="FunFam" id="3.40.50.300:FF:001530">
    <property type="entry name" value="ABC multidrug transporter (Eurofung)"/>
    <property type="match status" value="1"/>
</dbReference>
<dbReference type="Pfam" id="PF00664">
    <property type="entry name" value="ABC_membrane"/>
    <property type="match status" value="2"/>
</dbReference>
<evidence type="ECO:0000259" key="15">
    <source>
        <dbReference type="PROSITE" id="PS50929"/>
    </source>
</evidence>
<feature type="transmembrane region" description="Helical" evidence="13">
    <location>
        <begin position="776"/>
        <end position="799"/>
    </location>
</feature>
<name>A0A9P7H302_9HYPO</name>
<evidence type="ECO:0000256" key="1">
    <source>
        <dbReference type="ARBA" id="ARBA00004141"/>
    </source>
</evidence>
<evidence type="ECO:0000256" key="9">
    <source>
        <dbReference type="ARBA" id="ARBA00022989"/>
    </source>
</evidence>
<evidence type="ECO:0000313" key="17">
    <source>
        <dbReference type="Proteomes" id="UP000782241"/>
    </source>
</evidence>
<dbReference type="InterPro" id="IPR003439">
    <property type="entry name" value="ABC_transporter-like_ATP-bd"/>
</dbReference>
<keyword evidence="6" id="KW-0677">Repeat</keyword>
<reference evidence="16" key="1">
    <citation type="submission" date="2021-04" db="EMBL/GenBank/DDBJ databases">
        <title>Draft genome of Fusarium avenaceum strain F156N33, isolated from an atmospheric sample in Virginia.</title>
        <authorList>
            <person name="Yang S."/>
            <person name="Vinatzer B.A."/>
            <person name="Coleman J."/>
        </authorList>
    </citation>
    <scope>NUCLEOTIDE SEQUENCE</scope>
    <source>
        <strain evidence="16">F156N33</strain>
    </source>
</reference>
<dbReference type="GO" id="GO:0005524">
    <property type="term" value="F:ATP binding"/>
    <property type="evidence" value="ECO:0007669"/>
    <property type="project" value="UniProtKB-KW"/>
</dbReference>
<feature type="compositionally biased region" description="Basic and acidic residues" evidence="12">
    <location>
        <begin position="34"/>
        <end position="46"/>
    </location>
</feature>
<dbReference type="InterPro" id="IPR027417">
    <property type="entry name" value="P-loop_NTPase"/>
</dbReference>
<dbReference type="Proteomes" id="UP000782241">
    <property type="component" value="Unassembled WGS sequence"/>
</dbReference>
<evidence type="ECO:0000256" key="13">
    <source>
        <dbReference type="SAM" id="Phobius"/>
    </source>
</evidence>
<feature type="domain" description="ABC transmembrane type-1" evidence="15">
    <location>
        <begin position="733"/>
        <end position="1019"/>
    </location>
</feature>
<dbReference type="SMART" id="SM00382">
    <property type="entry name" value="AAA"/>
    <property type="match status" value="2"/>
</dbReference>
<gene>
    <name evidence="16" type="ORF">KAF25_004131</name>
</gene>
<feature type="compositionally biased region" description="Low complexity" evidence="12">
    <location>
        <begin position="18"/>
        <end position="33"/>
    </location>
</feature>
<dbReference type="CDD" id="cd18578">
    <property type="entry name" value="ABC_6TM_Pgp_ABCB1_D2_like"/>
    <property type="match status" value="1"/>
</dbReference>
<evidence type="ECO:0000256" key="2">
    <source>
        <dbReference type="ARBA" id="ARBA00004308"/>
    </source>
</evidence>
<feature type="transmembrane region" description="Helical" evidence="13">
    <location>
        <begin position="80"/>
        <end position="104"/>
    </location>
</feature>
<evidence type="ECO:0000256" key="8">
    <source>
        <dbReference type="ARBA" id="ARBA00022840"/>
    </source>
</evidence>
<dbReference type="SUPFAM" id="SSF90123">
    <property type="entry name" value="ABC transporter transmembrane region"/>
    <property type="match status" value="2"/>
</dbReference>
<keyword evidence="4" id="KW-0813">Transport</keyword>
<feature type="transmembrane region" description="Helical" evidence="13">
    <location>
        <begin position="851"/>
        <end position="871"/>
    </location>
</feature>
<feature type="transmembrane region" description="Helical" evidence="13">
    <location>
        <begin position="345"/>
        <end position="363"/>
    </location>
</feature>
<dbReference type="PANTHER" id="PTHR43394:SF1">
    <property type="entry name" value="ATP-BINDING CASSETTE SUB-FAMILY B MEMBER 10, MITOCHONDRIAL"/>
    <property type="match status" value="1"/>
</dbReference>
<dbReference type="PROSITE" id="PS50929">
    <property type="entry name" value="ABC_TM1F"/>
    <property type="match status" value="2"/>
</dbReference>
<keyword evidence="5 13" id="KW-0812">Transmembrane</keyword>
<evidence type="ECO:0000313" key="16">
    <source>
        <dbReference type="EMBL" id="KAG5661892.1"/>
    </source>
</evidence>
<feature type="domain" description="ABC transmembrane type-1" evidence="15">
    <location>
        <begin position="80"/>
        <end position="371"/>
    </location>
</feature>
<feature type="domain" description="ABC transporter" evidence="14">
    <location>
        <begin position="406"/>
        <end position="651"/>
    </location>
</feature>
<dbReference type="InterPro" id="IPR003593">
    <property type="entry name" value="AAA+_ATPase"/>
</dbReference>
<evidence type="ECO:0000256" key="10">
    <source>
        <dbReference type="ARBA" id="ARBA00023136"/>
    </source>
</evidence>
<feature type="domain" description="ABC transporter" evidence="14">
    <location>
        <begin position="1054"/>
        <end position="1305"/>
    </location>
</feature>
<accession>A0A9P7H302</accession>
<evidence type="ECO:0000256" key="12">
    <source>
        <dbReference type="SAM" id="MobiDB-lite"/>
    </source>
</evidence>
<keyword evidence="7" id="KW-0547">Nucleotide-binding</keyword>
<feature type="transmembrane region" description="Helical" evidence="13">
    <location>
        <begin position="203"/>
        <end position="221"/>
    </location>
</feature>
<dbReference type="InterPro" id="IPR011527">
    <property type="entry name" value="ABC1_TM_dom"/>
</dbReference>
<comment type="similarity">
    <text evidence="3">Belongs to the ABC transporter superfamily. ABCB family. Multidrug resistance exporter (TC 3.A.1.201) subfamily.</text>
</comment>
<dbReference type="Pfam" id="PF00005">
    <property type="entry name" value="ABC_tran"/>
    <property type="match status" value="2"/>
</dbReference>
<dbReference type="InterPro" id="IPR036640">
    <property type="entry name" value="ABC1_TM_sf"/>
</dbReference>
<dbReference type="PANTHER" id="PTHR43394">
    <property type="entry name" value="ATP-DEPENDENT PERMEASE MDL1, MITOCHONDRIAL"/>
    <property type="match status" value="1"/>
</dbReference>
<dbReference type="PROSITE" id="PS50893">
    <property type="entry name" value="ABC_TRANSPORTER_2"/>
    <property type="match status" value="2"/>
</dbReference>
<dbReference type="Gene3D" id="3.40.50.300">
    <property type="entry name" value="P-loop containing nucleotide triphosphate hydrolases"/>
    <property type="match status" value="2"/>
</dbReference>
<comment type="subcellular location">
    <subcellularLocation>
        <location evidence="2">Endomembrane system</location>
    </subcellularLocation>
    <subcellularLocation>
        <location evidence="1">Membrane</location>
        <topology evidence="1">Multi-pass membrane protein</topology>
    </subcellularLocation>
</comment>
<sequence>MLSFLTKTLRQHQSFQHTAKQTSKSTSTTANKMSSEEKIDKADQGDRSLGTPEMHPKEPQSWPYARIFAYGGILEHSMQAFAIFAAVCSGAGIALQNLIFGKFITVITDFASAKTTPVQLRDDAAALALYFVYLGIGRFVLSYAYNTLLTYTAYRITRNVRHAYFKAALGQEVAFFDIGTGGSISAQASSNGRLIQGGISEKLGLLFQGLSTFITAFIIAFTFQWKLTLICLCIAPATLIVNGAAAGIMAGHETEILEIHAQANAFAENVLSSIRTTHAFEMRDRLVKKFDSYLTNAHHVGNKISPQFGLLFSAEYCIIYLGYGLAFWQGVRMYSRGEIDEPGEIFTVLLSVIIAATSLTMLAPYSVDFTRASVAAAKLFELIDRKSAIDPFGAGGERPLETIGEITLKNVTFAYPARPGVTVLDDFSVKFPASKTTALVGQSGSGKSTIVGLIERWYNIASGTIQLDGRPIDELNLNWLRTNIRLVQQEPVLFQGTIFTNIKHGLTGTPWEHSPVEEQMHHVQEAAKLAFAHDFITKFPNGYDTQIGERGSLLSGGQKQRIAIARSIISHPKVLLLDEATSALDPESECIVQQALDKACEGRTTIIIAHKLATIQKADNIIVMEKGSIVEQGTHQSLIAHGGTYARLVQAQNLAGPENQFEDVSDHSESVGGVETMPIGLSTTLTRRETSDQTQADARNASRGYEQHEQRGIIYVIARLISQTPELALVYTIVLMGCILAGGTFPGQAILLANIMDVFSFTGSEMERQGNFYAKMFIVLACGCFIAYFALGYATNVVAQTLSHKFRKISLQSILRQDLQFFDQAENSTGALTSQIDSNPQAILELMGYNIGLVLVALLNIASCSILAIAYSWRLGLVVVCGGLPPLVAAGYLKIRLDARLDREMARLQSTSASTASEAISSIRTISSLAIEKSVLGQYAHELDSALAGTKRPVFTMMICFAFTQSIEYWFLALGFWYGCRLLSFDEISMYAFFIAFLGVFFSGQSAAQLFQFSSSITKGINAANYVFWLQDLQPTIRETNENSGNGPGSGNAMNIRDVRFSYPLRPCTSILKGINLHIKKGQFVAFVGSSGCGKSTMIALLERFYDPTTGSIEIDSANLTSLNPRLYRRIIALVQQEPALLQGSIRENIAFGVDEHGDATTSSGTTGPVSDEMIEGALRAANAWDFVSSLPEGLSTPAGSGGTQLSGGQRQRIAIARALIRNPKVLLLDEATSALDTESEKIVQGALSKAAKEGDRMTIAVAHRLSTIKDADVICVFHAGMIKEIGTHQELISRGGIYHKMCEAQALD</sequence>
<dbReference type="GO" id="GO:0016887">
    <property type="term" value="F:ATP hydrolysis activity"/>
    <property type="evidence" value="ECO:0007669"/>
    <property type="project" value="InterPro"/>
</dbReference>
<protein>
    <submittedName>
        <fullName evidence="16">Uncharacterized protein</fullName>
    </submittedName>
</protein>
<keyword evidence="17" id="KW-1185">Reference proteome</keyword>
<feature type="transmembrane region" description="Helical" evidence="13">
    <location>
        <begin position="990"/>
        <end position="1011"/>
    </location>
</feature>
<organism evidence="16 17">
    <name type="scientific">Fusarium avenaceum</name>
    <dbReference type="NCBI Taxonomy" id="40199"/>
    <lineage>
        <taxon>Eukaryota</taxon>
        <taxon>Fungi</taxon>
        <taxon>Dikarya</taxon>
        <taxon>Ascomycota</taxon>
        <taxon>Pezizomycotina</taxon>
        <taxon>Sordariomycetes</taxon>
        <taxon>Hypocreomycetidae</taxon>
        <taxon>Hypocreales</taxon>
        <taxon>Nectriaceae</taxon>
        <taxon>Fusarium</taxon>
        <taxon>Fusarium tricinctum species complex</taxon>
    </lineage>
</organism>
<dbReference type="FunFam" id="3.40.50.300:FF:000913">
    <property type="entry name" value="ABC multidrug transporter SitT"/>
    <property type="match status" value="1"/>
</dbReference>
<evidence type="ECO:0000256" key="11">
    <source>
        <dbReference type="ARBA" id="ARBA00023180"/>
    </source>
</evidence>
<keyword evidence="9 13" id="KW-1133">Transmembrane helix</keyword>